<organism evidence="2">
    <name type="scientific">Shearwaterpox virus</name>
    <dbReference type="NCBI Taxonomy" id="1974596"/>
    <lineage>
        <taxon>Viruses</taxon>
        <taxon>Varidnaviria</taxon>
        <taxon>Bamfordvirae</taxon>
        <taxon>Nucleocytoviricota</taxon>
        <taxon>Pokkesviricetes</taxon>
        <taxon>Chitovirales</taxon>
        <taxon>Poxviridae</taxon>
        <taxon>Chordopoxvirinae</taxon>
        <taxon>Avipoxvirus</taxon>
        <taxon>Avipoxvirus canarypox</taxon>
        <taxon>Canarypox virus</taxon>
    </lineage>
</organism>
<reference evidence="2" key="1">
    <citation type="journal article" date="2017" name="BMC Genomics">
        <title>Genomic characterization of two novel pathogenic avipoxviruses isolated from pacific shearwaters (Ardenna spp.).</title>
        <authorList>
            <person name="Sarker S."/>
            <person name="Das S."/>
            <person name="Lavers J.L."/>
            <person name="Hutton I."/>
            <person name="Helbig K."/>
            <person name="Imbery J."/>
            <person name="Upton C."/>
            <person name="Raidal S.R."/>
        </authorList>
    </citation>
    <scope>NUCLEOTIDE SEQUENCE [LARGE SCALE GENOMIC DNA]</scope>
    <source>
        <strain evidence="2">SWPV-2</strain>
    </source>
</reference>
<keyword evidence="1" id="KW-1133">Transmembrane helix</keyword>
<evidence type="ECO:0000256" key="1">
    <source>
        <dbReference type="SAM" id="Phobius"/>
    </source>
</evidence>
<keyword evidence="1" id="KW-0812">Transmembrane</keyword>
<dbReference type="InterPro" id="IPR016187">
    <property type="entry name" value="CTDL_fold"/>
</dbReference>
<sequence length="147" mass="17096">MDNDHLNFNKIINYLSYFICITSVFVILTTVISVISRKRECDTGWIEYDSLCYKLYLDLKWKDAIDQCHKEHSSLVQVTDKDVEFFNKFGIGCIWMRNRVTSNSTYTIESGGVEMSITFPVVTCACYENSKVVLSDCDQEKPYICYK</sequence>
<dbReference type="Proteomes" id="UP000319767">
    <property type="component" value="Segment"/>
</dbReference>
<protein>
    <submittedName>
        <fullName evidence="2">SWPV2-ORF274</fullName>
    </submittedName>
</protein>
<dbReference type="SUPFAM" id="SSF56436">
    <property type="entry name" value="C-type lectin-like"/>
    <property type="match status" value="1"/>
</dbReference>
<dbReference type="InterPro" id="IPR016186">
    <property type="entry name" value="C-type_lectin-like/link_sf"/>
</dbReference>
<feature type="transmembrane region" description="Helical" evidence="1">
    <location>
        <begin position="14"/>
        <end position="35"/>
    </location>
</feature>
<name>A0A1V0QGM9_CNPV</name>
<accession>A0A1V0QGM9</accession>
<evidence type="ECO:0000313" key="2">
    <source>
        <dbReference type="EMBL" id="ARE67526.1"/>
    </source>
</evidence>
<proteinExistence type="predicted"/>
<keyword evidence="1" id="KW-0472">Membrane</keyword>
<dbReference type="EMBL" id="KX857215">
    <property type="protein sequence ID" value="ARE67526.1"/>
    <property type="molecule type" value="Genomic_DNA"/>
</dbReference>
<gene>
    <name evidence="2" type="primary">SWPV2-274</name>
</gene>
<dbReference type="Gene3D" id="3.10.100.10">
    <property type="entry name" value="Mannose-Binding Protein A, subunit A"/>
    <property type="match status" value="1"/>
</dbReference>